<dbReference type="Gene3D" id="3.40.50.150">
    <property type="entry name" value="Vaccinia Virus protein VP39"/>
    <property type="match status" value="1"/>
</dbReference>
<dbReference type="CDD" id="cd02440">
    <property type="entry name" value="AdoMet_MTases"/>
    <property type="match status" value="1"/>
</dbReference>
<dbReference type="EMBL" id="JBHSMJ010000037">
    <property type="protein sequence ID" value="MFC5451493.1"/>
    <property type="molecule type" value="Genomic_DNA"/>
</dbReference>
<reference evidence="7" key="1">
    <citation type="journal article" date="2019" name="Int. J. Syst. Evol. Microbiol.">
        <title>The Global Catalogue of Microorganisms (GCM) 10K type strain sequencing project: providing services to taxonomists for standard genome sequencing and annotation.</title>
        <authorList>
            <consortium name="The Broad Institute Genomics Platform"/>
            <consortium name="The Broad Institute Genome Sequencing Center for Infectious Disease"/>
            <person name="Wu L."/>
            <person name="Ma J."/>
        </authorList>
    </citation>
    <scope>NUCLEOTIDE SEQUENCE [LARGE SCALE GENOMIC DNA]</scope>
    <source>
        <strain evidence="7">KACC 11904</strain>
    </source>
</reference>
<keyword evidence="3 6" id="KW-0808">Transferase</keyword>
<dbReference type="Pfam" id="PF08241">
    <property type="entry name" value="Methyltransf_11"/>
    <property type="match status" value="1"/>
</dbReference>
<name>A0ABW0KFC3_9BACL</name>
<evidence type="ECO:0000256" key="4">
    <source>
        <dbReference type="ARBA" id="ARBA00025707"/>
    </source>
</evidence>
<evidence type="ECO:0000259" key="5">
    <source>
        <dbReference type="Pfam" id="PF08241"/>
    </source>
</evidence>
<evidence type="ECO:0000256" key="3">
    <source>
        <dbReference type="ARBA" id="ARBA00022679"/>
    </source>
</evidence>
<comment type="pathway">
    <text evidence="1">Lipid metabolism.</text>
</comment>
<dbReference type="InterPro" id="IPR013216">
    <property type="entry name" value="Methyltransf_11"/>
</dbReference>
<dbReference type="GO" id="GO:0032259">
    <property type="term" value="P:methylation"/>
    <property type="evidence" value="ECO:0007669"/>
    <property type="project" value="UniProtKB-KW"/>
</dbReference>
<dbReference type="PANTHER" id="PTHR44307:SF2">
    <property type="entry name" value="PHOSPHOETHANOLAMINE METHYLTRANSFERASE ISOFORM X1"/>
    <property type="match status" value="1"/>
</dbReference>
<evidence type="ECO:0000313" key="7">
    <source>
        <dbReference type="Proteomes" id="UP001596044"/>
    </source>
</evidence>
<comment type="caution">
    <text evidence="6">The sequence shown here is derived from an EMBL/GenBank/DDBJ whole genome shotgun (WGS) entry which is preliminary data.</text>
</comment>
<dbReference type="RefSeq" id="WP_270881461.1">
    <property type="nucleotide sequence ID" value="NZ_JAQFVF010000050.1"/>
</dbReference>
<dbReference type="SUPFAM" id="SSF53335">
    <property type="entry name" value="S-adenosyl-L-methionine-dependent methyltransferases"/>
    <property type="match status" value="1"/>
</dbReference>
<evidence type="ECO:0000313" key="6">
    <source>
        <dbReference type="EMBL" id="MFC5451493.1"/>
    </source>
</evidence>
<evidence type="ECO:0000256" key="2">
    <source>
        <dbReference type="ARBA" id="ARBA00022603"/>
    </source>
</evidence>
<accession>A0ABW0KFC3</accession>
<protein>
    <submittedName>
        <fullName evidence="6">Class I SAM-dependent methyltransferase</fullName>
        <ecNumber evidence="6">2.1.1.-</ecNumber>
    </submittedName>
</protein>
<comment type="pathway">
    <text evidence="4">Phospholipid metabolism.</text>
</comment>
<proteinExistence type="predicted"/>
<sequence>MAEHVRSALHMVENEVDLPNGGAGAIEYLDMLAKLGVGNAHPGGFGETLEQLRKYPIEKGTHVLEVGCGTGRTACYMAEQGIQVTAVDIRPEMITKAKVRAEKTNVQVEFVVGDACQLPFEENTFDVIMVESVTNFAIAQKAMSEYYRVLKPGGKLYDREVIRIKSMTPDINKALCSFYGVAQLFSMKEWQDMLESCKFSRVDFSGSHPFPRTMFEDQVQHPDPVHLSDKQSFLDPEIWKVSAQYDQLVNKYHRYLGYTLMMAVKE</sequence>
<dbReference type="GO" id="GO:0008168">
    <property type="term" value="F:methyltransferase activity"/>
    <property type="evidence" value="ECO:0007669"/>
    <property type="project" value="UniProtKB-KW"/>
</dbReference>
<evidence type="ECO:0000256" key="1">
    <source>
        <dbReference type="ARBA" id="ARBA00005189"/>
    </source>
</evidence>
<dbReference type="InterPro" id="IPR029063">
    <property type="entry name" value="SAM-dependent_MTases_sf"/>
</dbReference>
<feature type="domain" description="Methyltransferase type 11" evidence="5">
    <location>
        <begin position="64"/>
        <end position="157"/>
    </location>
</feature>
<keyword evidence="7" id="KW-1185">Reference proteome</keyword>
<organism evidence="6 7">
    <name type="scientific">Paenibacillus aestuarii</name>
    <dbReference type="NCBI Taxonomy" id="516965"/>
    <lineage>
        <taxon>Bacteria</taxon>
        <taxon>Bacillati</taxon>
        <taxon>Bacillota</taxon>
        <taxon>Bacilli</taxon>
        <taxon>Bacillales</taxon>
        <taxon>Paenibacillaceae</taxon>
        <taxon>Paenibacillus</taxon>
    </lineage>
</organism>
<keyword evidence="2 6" id="KW-0489">Methyltransferase</keyword>
<dbReference type="PANTHER" id="PTHR44307">
    <property type="entry name" value="PHOSPHOETHANOLAMINE METHYLTRANSFERASE"/>
    <property type="match status" value="1"/>
</dbReference>
<dbReference type="EC" id="2.1.1.-" evidence="6"/>
<dbReference type="Proteomes" id="UP001596044">
    <property type="component" value="Unassembled WGS sequence"/>
</dbReference>
<gene>
    <name evidence="6" type="ORF">ACFPOG_25145</name>
</gene>